<keyword evidence="1" id="KW-1133">Transmembrane helix</keyword>
<evidence type="ECO:0000313" key="2">
    <source>
        <dbReference type="EMBL" id="CDW17907.1"/>
    </source>
</evidence>
<organism evidence="2">
    <name type="scientific">Lepeophtheirus salmonis</name>
    <name type="common">Salmon louse</name>
    <name type="synonym">Caligus salmonis</name>
    <dbReference type="NCBI Taxonomy" id="72036"/>
    <lineage>
        <taxon>Eukaryota</taxon>
        <taxon>Metazoa</taxon>
        <taxon>Ecdysozoa</taxon>
        <taxon>Arthropoda</taxon>
        <taxon>Crustacea</taxon>
        <taxon>Multicrustacea</taxon>
        <taxon>Hexanauplia</taxon>
        <taxon>Copepoda</taxon>
        <taxon>Siphonostomatoida</taxon>
        <taxon>Caligidae</taxon>
        <taxon>Lepeophtheirus</taxon>
    </lineage>
</organism>
<feature type="non-terminal residue" evidence="2">
    <location>
        <position position="39"/>
    </location>
</feature>
<keyword evidence="1" id="KW-0472">Membrane</keyword>
<evidence type="ECO:0000256" key="1">
    <source>
        <dbReference type="SAM" id="Phobius"/>
    </source>
</evidence>
<dbReference type="EMBL" id="HACA01000546">
    <property type="protein sequence ID" value="CDW17907.1"/>
    <property type="molecule type" value="Transcribed_RNA"/>
</dbReference>
<reference evidence="2" key="1">
    <citation type="submission" date="2014-05" db="EMBL/GenBank/DDBJ databases">
        <authorList>
            <person name="Chronopoulou M."/>
        </authorList>
    </citation>
    <scope>NUCLEOTIDE SEQUENCE</scope>
    <source>
        <tissue evidence="2">Whole organism</tissue>
    </source>
</reference>
<name>A0A0K2SX31_LEPSM</name>
<feature type="transmembrane region" description="Helical" evidence="1">
    <location>
        <begin position="20"/>
        <end position="37"/>
    </location>
</feature>
<sequence length="39" mass="4647">MISTILRKVCLKDARVPRVLFLFYIISFNQSNLFFYSDS</sequence>
<dbReference type="AlphaFoldDB" id="A0A0K2SX31"/>
<proteinExistence type="predicted"/>
<keyword evidence="1" id="KW-0812">Transmembrane</keyword>
<accession>A0A0K2SX31</accession>
<protein>
    <submittedName>
        <fullName evidence="2">Uncharacterized protein</fullName>
    </submittedName>
</protein>